<name>A0A9N7VGF1_PLEPL</name>
<evidence type="ECO:0000313" key="3">
    <source>
        <dbReference type="Proteomes" id="UP001153269"/>
    </source>
</evidence>
<protein>
    <submittedName>
        <fullName evidence="2">Uncharacterized protein</fullName>
    </submittedName>
</protein>
<organism evidence="2 3">
    <name type="scientific">Pleuronectes platessa</name>
    <name type="common">European plaice</name>
    <dbReference type="NCBI Taxonomy" id="8262"/>
    <lineage>
        <taxon>Eukaryota</taxon>
        <taxon>Metazoa</taxon>
        <taxon>Chordata</taxon>
        <taxon>Craniata</taxon>
        <taxon>Vertebrata</taxon>
        <taxon>Euteleostomi</taxon>
        <taxon>Actinopterygii</taxon>
        <taxon>Neopterygii</taxon>
        <taxon>Teleostei</taxon>
        <taxon>Neoteleostei</taxon>
        <taxon>Acanthomorphata</taxon>
        <taxon>Carangaria</taxon>
        <taxon>Pleuronectiformes</taxon>
        <taxon>Pleuronectoidei</taxon>
        <taxon>Pleuronectidae</taxon>
        <taxon>Pleuronectes</taxon>
    </lineage>
</organism>
<evidence type="ECO:0000256" key="1">
    <source>
        <dbReference type="SAM" id="MobiDB-lite"/>
    </source>
</evidence>
<dbReference type="EMBL" id="CADEAL010004016">
    <property type="protein sequence ID" value="CAB1449464.1"/>
    <property type="molecule type" value="Genomic_DNA"/>
</dbReference>
<feature type="compositionally biased region" description="Acidic residues" evidence="1">
    <location>
        <begin position="99"/>
        <end position="109"/>
    </location>
</feature>
<feature type="region of interest" description="Disordered" evidence="1">
    <location>
        <begin position="71"/>
        <end position="109"/>
    </location>
</feature>
<comment type="caution">
    <text evidence="2">The sequence shown here is derived from an EMBL/GenBank/DDBJ whole genome shotgun (WGS) entry which is preliminary data.</text>
</comment>
<feature type="compositionally biased region" description="Basic and acidic residues" evidence="1">
    <location>
        <begin position="24"/>
        <end position="34"/>
    </location>
</feature>
<evidence type="ECO:0000313" key="2">
    <source>
        <dbReference type="EMBL" id="CAB1449464.1"/>
    </source>
</evidence>
<reference evidence="2" key="1">
    <citation type="submission" date="2020-03" db="EMBL/GenBank/DDBJ databases">
        <authorList>
            <person name="Weist P."/>
        </authorList>
    </citation>
    <scope>NUCLEOTIDE SEQUENCE</scope>
</reference>
<keyword evidence="3" id="KW-1185">Reference proteome</keyword>
<feature type="region of interest" description="Disordered" evidence="1">
    <location>
        <begin position="1"/>
        <end position="34"/>
    </location>
</feature>
<sequence>MRSRPSREGSYGNAGDSAALRGIETGRGEGRRREEDLTCRYYKCNCLPHTGISLEIDFFIIHPARTRLRTKVQESRGGEGLKLNASGTATNDQRMDAEVSSEEEEKSRV</sequence>
<proteinExistence type="predicted"/>
<gene>
    <name evidence="2" type="ORF">PLEPLA_LOCUS37147</name>
</gene>
<dbReference type="AlphaFoldDB" id="A0A9N7VGF1"/>
<dbReference type="Proteomes" id="UP001153269">
    <property type="component" value="Unassembled WGS sequence"/>
</dbReference>
<accession>A0A9N7VGF1</accession>